<evidence type="ECO:0000259" key="1">
    <source>
        <dbReference type="PROSITE" id="PS50995"/>
    </source>
</evidence>
<evidence type="ECO:0000313" key="3">
    <source>
        <dbReference type="Proteomes" id="UP001225788"/>
    </source>
</evidence>
<dbReference type="Gene3D" id="1.10.10.10">
    <property type="entry name" value="Winged helix-like DNA-binding domain superfamily/Winged helix DNA-binding domain"/>
    <property type="match status" value="1"/>
</dbReference>
<geneLocation type="plasmid" evidence="2 3">
    <name>unnamed1</name>
</geneLocation>
<dbReference type="Proteomes" id="UP001225788">
    <property type="component" value="Plasmid unnamed1"/>
</dbReference>
<dbReference type="SMART" id="SM00347">
    <property type="entry name" value="HTH_MARR"/>
    <property type="match status" value="1"/>
</dbReference>
<proteinExistence type="predicted"/>
<dbReference type="InterPro" id="IPR036388">
    <property type="entry name" value="WH-like_DNA-bd_sf"/>
</dbReference>
<sequence>MDQNYSHKLYLLADLIHAVGRHLSVPDELEPGPCTPVEILVMRYVLQNPGASARDAAEAALLPSSNFSRVLRGLTDKGLLRQESDERDARGKKLYLTDRAKANFSRMQDVWSRDLEGLIEDGEQLDVVNALLKDVENKLVKRRKNETSKRKSVGRAARV</sequence>
<keyword evidence="3" id="KW-1185">Reference proteome</keyword>
<dbReference type="Pfam" id="PF12802">
    <property type="entry name" value="MarR_2"/>
    <property type="match status" value="1"/>
</dbReference>
<feature type="domain" description="HTH marR-type" evidence="1">
    <location>
        <begin position="5"/>
        <end position="137"/>
    </location>
</feature>
<dbReference type="SUPFAM" id="SSF46785">
    <property type="entry name" value="Winged helix' DNA-binding domain"/>
    <property type="match status" value="1"/>
</dbReference>
<name>A0ABY9K9L1_9HYPH</name>
<gene>
    <name evidence="2" type="ORF">Q9315_24070</name>
</gene>
<dbReference type="InterPro" id="IPR036390">
    <property type="entry name" value="WH_DNA-bd_sf"/>
</dbReference>
<reference evidence="2 3" key="1">
    <citation type="submission" date="2023-08" db="EMBL/GenBank/DDBJ databases">
        <title>Pathogen: clinical or host-associated sample.</title>
        <authorList>
            <person name="Hergert J."/>
            <person name="Casey R."/>
            <person name="Wagner J."/>
            <person name="Young E.L."/>
            <person name="Oakeson K.F."/>
        </authorList>
    </citation>
    <scope>NUCLEOTIDE SEQUENCE [LARGE SCALE GENOMIC DNA]</scope>
    <source>
        <strain evidence="2 3">UPHL-collab-2</strain>
        <plasmid evidence="2 3">unnamed1</plasmid>
    </source>
</reference>
<dbReference type="EMBL" id="CP132315">
    <property type="protein sequence ID" value="WLS05233.1"/>
    <property type="molecule type" value="Genomic_DNA"/>
</dbReference>
<keyword evidence="2" id="KW-0614">Plasmid</keyword>
<dbReference type="InterPro" id="IPR000835">
    <property type="entry name" value="HTH_MarR-typ"/>
</dbReference>
<dbReference type="PROSITE" id="PS50995">
    <property type="entry name" value="HTH_MARR_2"/>
    <property type="match status" value="1"/>
</dbReference>
<organism evidence="2 3">
    <name type="scientific">Shinella oryzae</name>
    <dbReference type="NCBI Taxonomy" id="2871820"/>
    <lineage>
        <taxon>Bacteria</taxon>
        <taxon>Pseudomonadati</taxon>
        <taxon>Pseudomonadota</taxon>
        <taxon>Alphaproteobacteria</taxon>
        <taxon>Hyphomicrobiales</taxon>
        <taxon>Rhizobiaceae</taxon>
        <taxon>Shinella</taxon>
    </lineage>
</organism>
<protein>
    <submittedName>
        <fullName evidence="2">MarR family winged helix-turn-helix transcriptional regulator</fullName>
    </submittedName>
</protein>
<dbReference type="RefSeq" id="WP_306161697.1">
    <property type="nucleotide sequence ID" value="NZ_CP132315.1"/>
</dbReference>
<accession>A0ABY9K9L1</accession>
<evidence type="ECO:0000313" key="2">
    <source>
        <dbReference type="EMBL" id="WLS05233.1"/>
    </source>
</evidence>